<evidence type="ECO:0000259" key="4">
    <source>
        <dbReference type="PROSITE" id="PS51387"/>
    </source>
</evidence>
<gene>
    <name evidence="5" type="ORF">SAMN04488117_103249</name>
</gene>
<dbReference type="Pfam" id="PF00941">
    <property type="entry name" value="FAD_binding_5"/>
    <property type="match status" value="1"/>
</dbReference>
<dbReference type="SUPFAM" id="SSF55447">
    <property type="entry name" value="CO dehydrogenase flavoprotein C-terminal domain-like"/>
    <property type="match status" value="1"/>
</dbReference>
<dbReference type="InterPro" id="IPR005107">
    <property type="entry name" value="CO_DH_flav_C"/>
</dbReference>
<dbReference type="InterPro" id="IPR036683">
    <property type="entry name" value="CO_DH_flav_C_dom_sf"/>
</dbReference>
<accession>A0A1G7JXY1</accession>
<proteinExistence type="predicted"/>
<evidence type="ECO:0000313" key="6">
    <source>
        <dbReference type="Proteomes" id="UP000182284"/>
    </source>
</evidence>
<evidence type="ECO:0000256" key="2">
    <source>
        <dbReference type="ARBA" id="ARBA00022827"/>
    </source>
</evidence>
<dbReference type="Gene3D" id="3.30.390.50">
    <property type="entry name" value="CO dehydrogenase flavoprotein, C-terminal domain"/>
    <property type="match status" value="1"/>
</dbReference>
<dbReference type="SUPFAM" id="SSF56176">
    <property type="entry name" value="FAD-binding/transporter-associated domain-like"/>
    <property type="match status" value="1"/>
</dbReference>
<dbReference type="Pfam" id="PF03450">
    <property type="entry name" value="CO_deh_flav_C"/>
    <property type="match status" value="1"/>
</dbReference>
<keyword evidence="2" id="KW-0274">FAD</keyword>
<reference evidence="5 6" key="1">
    <citation type="submission" date="2016-10" db="EMBL/GenBank/DDBJ databases">
        <authorList>
            <person name="de Groot N.N."/>
        </authorList>
    </citation>
    <scope>NUCLEOTIDE SEQUENCE [LARGE SCALE GENOMIC DNA]</scope>
    <source>
        <strain evidence="5 6">DSM 27375</strain>
    </source>
</reference>
<evidence type="ECO:0000256" key="3">
    <source>
        <dbReference type="ARBA" id="ARBA00023002"/>
    </source>
</evidence>
<dbReference type="InterPro" id="IPR016169">
    <property type="entry name" value="FAD-bd_PCMH_sub2"/>
</dbReference>
<dbReference type="InterPro" id="IPR002346">
    <property type="entry name" value="Mopterin_DH_FAD-bd"/>
</dbReference>
<dbReference type="InterPro" id="IPR016166">
    <property type="entry name" value="FAD-bd_PCMH"/>
</dbReference>
<dbReference type="PROSITE" id="PS51387">
    <property type="entry name" value="FAD_PCMH"/>
    <property type="match status" value="1"/>
</dbReference>
<dbReference type="GO" id="GO:0071949">
    <property type="term" value="F:FAD binding"/>
    <property type="evidence" value="ECO:0007669"/>
    <property type="project" value="InterPro"/>
</dbReference>
<organism evidence="5 6">
    <name type="scientific">Celeribacter baekdonensis</name>
    <dbReference type="NCBI Taxonomy" id="875171"/>
    <lineage>
        <taxon>Bacteria</taxon>
        <taxon>Pseudomonadati</taxon>
        <taxon>Pseudomonadota</taxon>
        <taxon>Alphaproteobacteria</taxon>
        <taxon>Rhodobacterales</taxon>
        <taxon>Roseobacteraceae</taxon>
        <taxon>Celeribacter</taxon>
    </lineage>
</organism>
<dbReference type="InterPro" id="IPR036318">
    <property type="entry name" value="FAD-bd_PCMH-like_sf"/>
</dbReference>
<dbReference type="PANTHER" id="PTHR42659:SF2">
    <property type="entry name" value="XANTHINE DEHYDROGENASE SUBUNIT C-RELATED"/>
    <property type="match status" value="1"/>
</dbReference>
<dbReference type="EMBL" id="FNBL01000003">
    <property type="protein sequence ID" value="SDF29675.1"/>
    <property type="molecule type" value="Genomic_DNA"/>
</dbReference>
<dbReference type="SMART" id="SM01092">
    <property type="entry name" value="CO_deh_flav_C"/>
    <property type="match status" value="1"/>
</dbReference>
<feature type="domain" description="FAD-binding PCMH-type" evidence="4">
    <location>
        <begin position="2"/>
        <end position="170"/>
    </location>
</feature>
<dbReference type="AlphaFoldDB" id="A0A1G7JXY1"/>
<sequence>MMVISQDGLISVTRVSQALDILTRLGETATVMAGGTWVMREARDRTFVSLANIPDLTDISLDAQTLVAGSMVTHQDLCDAITGAPDLAALATAAGKSATPAIRRMATLGGNLCTRDFYSADLAPALLALNAEVDLETSSGRQTLSLEDYLNTPVDRPHILLRVTVPRTAARSAHVRLMQRQAGDYPLAVVSLSAVITPDGALRDLRIAVGSVEKRARRWRALEALCEGQTMTSDSIRTHAALRASQDFVGRDAVDGQGWYRLRVLPALVARAFSDMSRTEQGAGR</sequence>
<dbReference type="RefSeq" id="WP_074643095.1">
    <property type="nucleotide sequence ID" value="NZ_FNBL01000003.1"/>
</dbReference>
<dbReference type="GO" id="GO:0016491">
    <property type="term" value="F:oxidoreductase activity"/>
    <property type="evidence" value="ECO:0007669"/>
    <property type="project" value="UniProtKB-KW"/>
</dbReference>
<name>A0A1G7JXY1_9RHOB</name>
<evidence type="ECO:0000313" key="5">
    <source>
        <dbReference type="EMBL" id="SDF29675.1"/>
    </source>
</evidence>
<evidence type="ECO:0000256" key="1">
    <source>
        <dbReference type="ARBA" id="ARBA00022630"/>
    </source>
</evidence>
<keyword evidence="1" id="KW-0285">Flavoprotein</keyword>
<dbReference type="PANTHER" id="PTHR42659">
    <property type="entry name" value="XANTHINE DEHYDROGENASE SUBUNIT C-RELATED"/>
    <property type="match status" value="1"/>
</dbReference>
<dbReference type="Gene3D" id="3.30.465.10">
    <property type="match status" value="1"/>
</dbReference>
<dbReference type="InterPro" id="IPR051312">
    <property type="entry name" value="Diverse_Substr_Oxidored"/>
</dbReference>
<keyword evidence="3" id="KW-0560">Oxidoreductase</keyword>
<protein>
    <submittedName>
        <fullName evidence="5">Carbon-monoxide dehydrogenase medium subunit</fullName>
    </submittedName>
</protein>
<dbReference type="Proteomes" id="UP000182284">
    <property type="component" value="Unassembled WGS sequence"/>
</dbReference>